<comment type="catalytic activity">
    <reaction evidence="7">
        <text>a 1,2-diacyl-sn-glycero-3-phosphocholine(in) = a 1,2-diacyl-sn-glycero-3-phosphocholine(out)</text>
        <dbReference type="Rhea" id="RHEA:38571"/>
        <dbReference type="ChEBI" id="CHEBI:57643"/>
    </reaction>
</comment>
<keyword evidence="18" id="KW-1185">Reference proteome</keyword>
<name>A0ABQ9W796_SAGOE</name>
<keyword evidence="4 16" id="KW-1133">Transmembrane helix</keyword>
<evidence type="ECO:0000256" key="15">
    <source>
        <dbReference type="SAM" id="MobiDB-lite"/>
    </source>
</evidence>
<evidence type="ECO:0000256" key="10">
    <source>
        <dbReference type="ARBA" id="ARBA00040905"/>
    </source>
</evidence>
<comment type="function">
    <text evidence="13">Scramblase that mediates the translocation of glucosaminylphosphatidylinositol (alpha-D-GlcN-(1-6)-(1,2-diacyl-sn-glycero-3-phospho)-1D-myo-inositol, GlcN-PI) across the endoplasmic reticulum (ER) membrane, from the cytosolic leaflet to the luminal leaflet of the ER membrane, where it participates in the biosynthesis of glycosylphosphatidylinositol (GPI). GPI is a lipid glycoconjugate involved in post-translational modification of proteins. Can also translocate 1,2-diacyl-sn-glycero-3-phospho-(1D-myo-inositol) (phosphatidylinositol or PI), as well as several other phospholipids (1,2-diacyl-sn-glycero-3-phosphocholine, 1,2-diacyl-sn-glycero-3-phosphoethanolamine), and N-acetylglucosaminylphosphatidylinositol (GlcNAc-PI) in vitro.</text>
</comment>
<comment type="catalytic activity">
    <reaction evidence="14">
        <text>a 6-(alpha-D-glucosaminyl)-1-(1,2-diacyl-sn-glycero-3-phospho)-1D-myo-inositol(in) = a 6-(alpha-D-glucosaminyl)-1-(1,2-diacyl-sn-glycero-3-phospho)-1D-myo-inositol(out)</text>
        <dbReference type="Rhea" id="RHEA:71491"/>
        <dbReference type="ChEBI" id="CHEBI:57997"/>
    </reaction>
</comment>
<comment type="subcellular location">
    <subcellularLocation>
        <location evidence="1">Membrane</location>
        <topology evidence="1">Multi-pass membrane protein</topology>
    </subcellularLocation>
</comment>
<evidence type="ECO:0000256" key="2">
    <source>
        <dbReference type="ARBA" id="ARBA00009310"/>
    </source>
</evidence>
<comment type="catalytic activity">
    <reaction evidence="9">
        <text>6-(alpha-D-glucosaminyl)-(1-octadecanoyl,2-(9Z)-octadecenoyl-sn-glycero-3-phospho)-1D-myo-inositol(in) = 6-(alpha-D-glucosaminyl)-(1-octadecanoyl,2-(9Z)-octadecenoyl-sn-glycero-3-phospho)-1D-myo-inositol(out)</text>
        <dbReference type="Rhea" id="RHEA:71495"/>
        <dbReference type="ChEBI" id="CHEBI:190691"/>
    </reaction>
</comment>
<dbReference type="PANTHER" id="PTHR21347">
    <property type="entry name" value="CLEFT LIP AND PALATE ASSOCIATED TRANSMEMBRANE PROTEIN-RELATED"/>
    <property type="match status" value="1"/>
</dbReference>
<evidence type="ECO:0000256" key="8">
    <source>
        <dbReference type="ARBA" id="ARBA00035895"/>
    </source>
</evidence>
<keyword evidence="3 16" id="KW-0812">Transmembrane</keyword>
<feature type="compositionally biased region" description="Low complexity" evidence="15">
    <location>
        <begin position="111"/>
        <end position="122"/>
    </location>
</feature>
<evidence type="ECO:0000313" key="17">
    <source>
        <dbReference type="EMBL" id="KAK2117493.1"/>
    </source>
</evidence>
<accession>A0ABQ9W796</accession>
<evidence type="ECO:0000313" key="18">
    <source>
        <dbReference type="Proteomes" id="UP001266305"/>
    </source>
</evidence>
<evidence type="ECO:0000256" key="4">
    <source>
        <dbReference type="ARBA" id="ARBA00022989"/>
    </source>
</evidence>
<dbReference type="EMBL" id="JASSZA010000002">
    <property type="protein sequence ID" value="KAK2117493.1"/>
    <property type="molecule type" value="Genomic_DNA"/>
</dbReference>
<evidence type="ECO:0000256" key="13">
    <source>
        <dbReference type="ARBA" id="ARBA00045827"/>
    </source>
</evidence>
<comment type="similarity">
    <text evidence="2">Belongs to the CLPTM1 family.</text>
</comment>
<gene>
    <name evidence="17" type="primary">CLPTM1L_2</name>
    <name evidence="17" type="ORF">P7K49_004379</name>
</gene>
<dbReference type="Proteomes" id="UP001266305">
    <property type="component" value="Unassembled WGS sequence"/>
</dbReference>
<comment type="catalytic activity">
    <reaction evidence="8">
        <text>a 1,2-diacyl-sn-glycero-3-phospho-(1D-myo-inositol)(in) = a 1,2-diacyl-sn-glycero-3-phospho-(1D-myo-inositol)(out)</text>
        <dbReference type="Rhea" id="RHEA:38691"/>
        <dbReference type="ChEBI" id="CHEBI:57880"/>
    </reaction>
</comment>
<dbReference type="Pfam" id="PF05602">
    <property type="entry name" value="CLPTM1"/>
    <property type="match status" value="1"/>
</dbReference>
<organism evidence="17 18">
    <name type="scientific">Saguinus oedipus</name>
    <name type="common">Cotton-top tamarin</name>
    <name type="synonym">Oedipomidas oedipus</name>
    <dbReference type="NCBI Taxonomy" id="9490"/>
    <lineage>
        <taxon>Eukaryota</taxon>
        <taxon>Metazoa</taxon>
        <taxon>Chordata</taxon>
        <taxon>Craniata</taxon>
        <taxon>Vertebrata</taxon>
        <taxon>Euteleostomi</taxon>
        <taxon>Mammalia</taxon>
        <taxon>Eutheria</taxon>
        <taxon>Euarchontoglires</taxon>
        <taxon>Primates</taxon>
        <taxon>Haplorrhini</taxon>
        <taxon>Platyrrhini</taxon>
        <taxon>Cebidae</taxon>
        <taxon>Callitrichinae</taxon>
        <taxon>Saguinus</taxon>
    </lineage>
</organism>
<reference evidence="17 18" key="1">
    <citation type="submission" date="2023-05" db="EMBL/GenBank/DDBJ databases">
        <title>B98-5 Cell Line De Novo Hybrid Assembly: An Optical Mapping Approach.</title>
        <authorList>
            <person name="Kananen K."/>
            <person name="Auerbach J.A."/>
            <person name="Kautto E."/>
            <person name="Blachly J.S."/>
        </authorList>
    </citation>
    <scope>NUCLEOTIDE SEQUENCE [LARGE SCALE GENOMIC DNA]</scope>
    <source>
        <strain evidence="17">B95-8</strain>
        <tissue evidence="17">Cell line</tissue>
    </source>
</reference>
<evidence type="ECO:0000256" key="6">
    <source>
        <dbReference type="ARBA" id="ARBA00024615"/>
    </source>
</evidence>
<evidence type="ECO:0000256" key="11">
    <source>
        <dbReference type="ARBA" id="ARBA00042320"/>
    </source>
</evidence>
<feature type="compositionally biased region" description="Pro residues" evidence="15">
    <location>
        <begin position="91"/>
        <end position="103"/>
    </location>
</feature>
<feature type="region of interest" description="Disordered" evidence="15">
    <location>
        <begin position="61"/>
        <end position="123"/>
    </location>
</feature>
<evidence type="ECO:0000256" key="3">
    <source>
        <dbReference type="ARBA" id="ARBA00022692"/>
    </source>
</evidence>
<proteinExistence type="inferred from homology"/>
<feature type="transmembrane region" description="Helical" evidence="16">
    <location>
        <begin position="12"/>
        <end position="32"/>
    </location>
</feature>
<dbReference type="PANTHER" id="PTHR21347:SF0">
    <property type="entry name" value="LIPID SCRAMBLASE CLPTM1L"/>
    <property type="match status" value="1"/>
</dbReference>
<evidence type="ECO:0000256" key="12">
    <source>
        <dbReference type="ARBA" id="ARBA00043155"/>
    </source>
</evidence>
<evidence type="ECO:0000256" key="5">
    <source>
        <dbReference type="ARBA" id="ARBA00023136"/>
    </source>
</evidence>
<evidence type="ECO:0000256" key="1">
    <source>
        <dbReference type="ARBA" id="ARBA00004141"/>
    </source>
</evidence>
<evidence type="ECO:0000256" key="14">
    <source>
        <dbReference type="ARBA" id="ARBA00093208"/>
    </source>
</evidence>
<sequence length="271" mass="29726">MWSGRSSFTSLVVGVFVVYVVHTCWVMYGIVYTRPCSGDANCIQPYLARRPKLQVRGWRRAGWGGGLSSKPGPPPSRPRSSCVPASRDGTPPGPQRPGLPPPAGRGVLVRPAGPGPADSAPPLQLSVYTTTRSHLGAENNIDLVLNVEDFDVESKFERTVNVSVPKKTRNNGTLYAYIFLHHAGILPWHDGKQVHLVSPLTTYMVPKPEEINLLTGESDAQQQIEAEKKPASALDEPVSHWRPRLALNVMADNFIFDGSSLPADVHRYMKM</sequence>
<evidence type="ECO:0000256" key="9">
    <source>
        <dbReference type="ARBA" id="ARBA00036810"/>
    </source>
</evidence>
<comment type="caution">
    <text evidence="17">The sequence shown here is derived from an EMBL/GenBank/DDBJ whole genome shotgun (WGS) entry which is preliminary data.</text>
</comment>
<evidence type="ECO:0000256" key="16">
    <source>
        <dbReference type="SAM" id="Phobius"/>
    </source>
</evidence>
<evidence type="ECO:0000256" key="7">
    <source>
        <dbReference type="ARBA" id="ARBA00024631"/>
    </source>
</evidence>
<dbReference type="InterPro" id="IPR008429">
    <property type="entry name" value="CLPTM1"/>
</dbReference>
<comment type="catalytic activity">
    <reaction evidence="6">
        <text>a 1,2-diacyl-sn-glycero-3-phosphoethanolamine(in) = a 1,2-diacyl-sn-glycero-3-phosphoethanolamine(out)</text>
        <dbReference type="Rhea" id="RHEA:38895"/>
        <dbReference type="ChEBI" id="CHEBI:64612"/>
    </reaction>
</comment>
<keyword evidence="5 16" id="KW-0472">Membrane</keyword>
<protein>
    <recommendedName>
        <fullName evidence="10">Lipid scramblase CLPTM1L</fullName>
    </recommendedName>
    <alternativeName>
        <fullName evidence="12">Cisplatin resistance-related protein 9</fullName>
    </alternativeName>
    <alternativeName>
        <fullName evidence="11">Cleft lip and palate transmembrane protein 1-like protein</fullName>
    </alternativeName>
</protein>